<proteinExistence type="predicted"/>
<evidence type="ECO:0000313" key="1">
    <source>
        <dbReference type="EMBL" id="DAE22814.1"/>
    </source>
</evidence>
<dbReference type="EMBL" id="BK015739">
    <property type="protein sequence ID" value="DAE22814.1"/>
    <property type="molecule type" value="Genomic_DNA"/>
</dbReference>
<protein>
    <submittedName>
        <fullName evidence="1">Uncharacterized protein</fullName>
    </submittedName>
</protein>
<accession>A0A8S5QUD3</accession>
<organism evidence="1">
    <name type="scientific">Siphoviridae sp. ct2hZ16</name>
    <dbReference type="NCBI Taxonomy" id="2826276"/>
    <lineage>
        <taxon>Viruses</taxon>
        <taxon>Duplodnaviria</taxon>
        <taxon>Heunggongvirae</taxon>
        <taxon>Uroviricota</taxon>
        <taxon>Caudoviricetes</taxon>
    </lineage>
</organism>
<sequence length="133" mass="14980">MQKSNFVPISLLALLALFHALVDVHSTRRAKQTLHKRRKYGLCRILRGGKGSCRQNVQARQQHASSRQQRGNKLVFDDGALLGKVADVNQRGNQNQQFGLNVFGIVHSIFPHFPSKSCRRISWLCKISSCSVL</sequence>
<reference evidence="1" key="1">
    <citation type="journal article" date="2021" name="Proc. Natl. Acad. Sci. U.S.A.">
        <title>A Catalog of Tens of Thousands of Viruses from Human Metagenomes Reveals Hidden Associations with Chronic Diseases.</title>
        <authorList>
            <person name="Tisza M.J."/>
            <person name="Buck C.B."/>
        </authorList>
    </citation>
    <scope>NUCLEOTIDE SEQUENCE</scope>
    <source>
        <strain evidence="1">Ct2hZ16</strain>
    </source>
</reference>
<name>A0A8S5QUD3_9CAUD</name>